<evidence type="ECO:0000313" key="1">
    <source>
        <dbReference type="EMBL" id="SCL52036.1"/>
    </source>
</evidence>
<proteinExistence type="predicted"/>
<evidence type="ECO:0000313" key="2">
    <source>
        <dbReference type="Proteomes" id="UP000199696"/>
    </source>
</evidence>
<organism evidence="1 2">
    <name type="scientific">Micromonospora eburnea</name>
    <dbReference type="NCBI Taxonomy" id="227316"/>
    <lineage>
        <taxon>Bacteria</taxon>
        <taxon>Bacillati</taxon>
        <taxon>Actinomycetota</taxon>
        <taxon>Actinomycetes</taxon>
        <taxon>Micromonosporales</taxon>
        <taxon>Micromonosporaceae</taxon>
        <taxon>Micromonospora</taxon>
    </lineage>
</organism>
<reference evidence="2" key="1">
    <citation type="submission" date="2016-06" db="EMBL/GenBank/DDBJ databases">
        <authorList>
            <person name="Varghese N."/>
            <person name="Submissions Spin"/>
        </authorList>
    </citation>
    <scope>NUCLEOTIDE SEQUENCE [LARGE SCALE GENOMIC DNA]</scope>
    <source>
        <strain evidence="2">DSM 44814</strain>
    </source>
</reference>
<keyword evidence="2" id="KW-1185">Reference proteome</keyword>
<protein>
    <submittedName>
        <fullName evidence="1">Uncharacterized protein</fullName>
    </submittedName>
</protein>
<sequence length="250" mass="26660">MFASVRRRNLLAVGAVVVVGAGLLAARLWWPDAAATPYRDSAVDDAAEKVDRVQTRFTYDHLYRADDYAHTAAQQPDVTVLSVTGETHWQTGVTLVLRVTGHGQAVARDGSVVEGDEQICFRLRLGPERDRRDDDIACPAGDPLPVSRDPSLGGVDDRLKRALASAGPDESAVRSAVAGLGLDPAVGQDVAARQGMVGVALRASQYDCLLGRVTPKGAEIWRPSHTQLAPGELPCSAETALSSLFGKYPH</sequence>
<dbReference type="PROSITE" id="PS51318">
    <property type="entry name" value="TAT"/>
    <property type="match status" value="1"/>
</dbReference>
<dbReference type="AlphaFoldDB" id="A0A1C6UDB9"/>
<accession>A0A1C6UDB9</accession>
<name>A0A1C6UDB9_9ACTN</name>
<dbReference type="InterPro" id="IPR006311">
    <property type="entry name" value="TAT_signal"/>
</dbReference>
<dbReference type="Proteomes" id="UP000199696">
    <property type="component" value="Unassembled WGS sequence"/>
</dbReference>
<gene>
    <name evidence="1" type="ORF">GA0070604_2476</name>
</gene>
<dbReference type="STRING" id="227316.GA0070604_2476"/>
<dbReference type="EMBL" id="FMHY01000002">
    <property type="protein sequence ID" value="SCL52036.1"/>
    <property type="molecule type" value="Genomic_DNA"/>
</dbReference>